<sequence length="112" mass="11757">MANQGGEPLPDHHRPVQHIIGHAEDPGHHWHHLLDAARALMLLGAAAAVSTLGSPRGADAGKVFLALVTWLLGVCLLSFVPLAGRFPRAGRLAGAAMASAGAVLRHLFTPWN</sequence>
<dbReference type="OrthoDB" id="10538776at2759"/>
<name>A0A2T7DVC7_9POAL</name>
<keyword evidence="1" id="KW-0812">Transmembrane</keyword>
<feature type="transmembrane region" description="Helical" evidence="1">
    <location>
        <begin position="64"/>
        <end position="83"/>
    </location>
</feature>
<protein>
    <submittedName>
        <fullName evidence="2">Uncharacterized protein</fullName>
    </submittedName>
</protein>
<keyword evidence="1" id="KW-0472">Membrane</keyword>
<accession>A0A2T7DVC7</accession>
<keyword evidence="1" id="KW-1133">Transmembrane helix</keyword>
<reference evidence="2 3" key="1">
    <citation type="submission" date="2018-04" db="EMBL/GenBank/DDBJ databases">
        <title>WGS assembly of Panicum hallii var. hallii HAL2.</title>
        <authorList>
            <person name="Lovell J."/>
            <person name="Jenkins J."/>
            <person name="Lowry D."/>
            <person name="Mamidi S."/>
            <person name="Sreedasyam A."/>
            <person name="Weng X."/>
            <person name="Barry K."/>
            <person name="Bonette J."/>
            <person name="Campitelli B."/>
            <person name="Daum C."/>
            <person name="Gordon S."/>
            <person name="Gould B."/>
            <person name="Lipzen A."/>
            <person name="MacQueen A."/>
            <person name="Palacio-Mejia J."/>
            <person name="Plott C."/>
            <person name="Shakirov E."/>
            <person name="Shu S."/>
            <person name="Yoshinaga Y."/>
            <person name="Zane M."/>
            <person name="Rokhsar D."/>
            <person name="Grimwood J."/>
            <person name="Schmutz J."/>
            <person name="Juenger T."/>
        </authorList>
    </citation>
    <scope>NUCLEOTIDE SEQUENCE [LARGE SCALE GENOMIC DNA]</scope>
    <source>
        <strain evidence="3">cv. HAL2</strain>
    </source>
</reference>
<dbReference type="Gramene" id="PUZ59530">
    <property type="protein sequence ID" value="PUZ59530"/>
    <property type="gene ID" value="GQ55_4G049700"/>
</dbReference>
<organism evidence="2 3">
    <name type="scientific">Panicum hallii var. hallii</name>
    <dbReference type="NCBI Taxonomy" id="1504633"/>
    <lineage>
        <taxon>Eukaryota</taxon>
        <taxon>Viridiplantae</taxon>
        <taxon>Streptophyta</taxon>
        <taxon>Embryophyta</taxon>
        <taxon>Tracheophyta</taxon>
        <taxon>Spermatophyta</taxon>
        <taxon>Magnoliopsida</taxon>
        <taxon>Liliopsida</taxon>
        <taxon>Poales</taxon>
        <taxon>Poaceae</taxon>
        <taxon>PACMAD clade</taxon>
        <taxon>Panicoideae</taxon>
        <taxon>Panicodae</taxon>
        <taxon>Paniceae</taxon>
        <taxon>Panicinae</taxon>
        <taxon>Panicum</taxon>
        <taxon>Panicum sect. Panicum</taxon>
    </lineage>
</organism>
<evidence type="ECO:0000256" key="1">
    <source>
        <dbReference type="SAM" id="Phobius"/>
    </source>
</evidence>
<dbReference type="EMBL" id="CM009752">
    <property type="protein sequence ID" value="PUZ59530.1"/>
    <property type="molecule type" value="Genomic_DNA"/>
</dbReference>
<keyword evidence="3" id="KW-1185">Reference proteome</keyword>
<dbReference type="AlphaFoldDB" id="A0A2T7DVC7"/>
<dbReference type="Proteomes" id="UP000244336">
    <property type="component" value="Chromosome 4"/>
</dbReference>
<gene>
    <name evidence="2" type="ORF">GQ55_4G049700</name>
</gene>
<evidence type="ECO:0000313" key="3">
    <source>
        <dbReference type="Proteomes" id="UP000244336"/>
    </source>
</evidence>
<proteinExistence type="predicted"/>
<evidence type="ECO:0000313" key="2">
    <source>
        <dbReference type="EMBL" id="PUZ59530.1"/>
    </source>
</evidence>